<dbReference type="PANTHER" id="PTHR34220:SF7">
    <property type="entry name" value="SENSOR HISTIDINE KINASE YPDA"/>
    <property type="match status" value="1"/>
</dbReference>
<dbReference type="Gene3D" id="3.30.565.10">
    <property type="entry name" value="Histidine kinase-like ATPase, C-terminal domain"/>
    <property type="match status" value="1"/>
</dbReference>
<evidence type="ECO:0000313" key="11">
    <source>
        <dbReference type="EMBL" id="GAE32500.1"/>
    </source>
</evidence>
<keyword evidence="7 9" id="KW-1133">Transmembrane helix</keyword>
<keyword evidence="3" id="KW-0597">Phosphoprotein</keyword>
<evidence type="ECO:0000313" key="12">
    <source>
        <dbReference type="Proteomes" id="UP000018895"/>
    </source>
</evidence>
<evidence type="ECO:0000256" key="3">
    <source>
        <dbReference type="ARBA" id="ARBA00022553"/>
    </source>
</evidence>
<name>W4QK63_9BACI</name>
<dbReference type="Pfam" id="PF06580">
    <property type="entry name" value="His_kinase"/>
    <property type="match status" value="1"/>
</dbReference>
<organism evidence="11 12">
    <name type="scientific">Halalkalibacter hemicellulosilyticusJCM 9152</name>
    <dbReference type="NCBI Taxonomy" id="1236971"/>
    <lineage>
        <taxon>Bacteria</taxon>
        <taxon>Bacillati</taxon>
        <taxon>Bacillota</taxon>
        <taxon>Bacilli</taxon>
        <taxon>Bacillales</taxon>
        <taxon>Bacillaceae</taxon>
        <taxon>Halalkalibacter</taxon>
    </lineage>
</organism>
<feature type="transmembrane region" description="Helical" evidence="9">
    <location>
        <begin position="21"/>
        <end position="40"/>
    </location>
</feature>
<dbReference type="STRING" id="1236971.JCM9152_4037"/>
<dbReference type="InterPro" id="IPR036890">
    <property type="entry name" value="HATPase_C_sf"/>
</dbReference>
<dbReference type="GO" id="GO:0000155">
    <property type="term" value="F:phosphorelay sensor kinase activity"/>
    <property type="evidence" value="ECO:0007669"/>
    <property type="project" value="InterPro"/>
</dbReference>
<dbReference type="InterPro" id="IPR010559">
    <property type="entry name" value="Sig_transdc_His_kin_internal"/>
</dbReference>
<dbReference type="AlphaFoldDB" id="W4QK63"/>
<keyword evidence="8 9" id="KW-0472">Membrane</keyword>
<dbReference type="CDD" id="cd06225">
    <property type="entry name" value="HAMP"/>
    <property type="match status" value="1"/>
</dbReference>
<gene>
    <name evidence="11" type="ORF">JCM9152_4037</name>
</gene>
<dbReference type="InterPro" id="IPR050640">
    <property type="entry name" value="Bact_2-comp_sensor_kinase"/>
</dbReference>
<dbReference type="Gene3D" id="3.30.450.20">
    <property type="entry name" value="PAS domain"/>
    <property type="match status" value="1"/>
</dbReference>
<dbReference type="SUPFAM" id="SSF158472">
    <property type="entry name" value="HAMP domain-like"/>
    <property type="match status" value="1"/>
</dbReference>
<dbReference type="Gene3D" id="6.10.340.10">
    <property type="match status" value="1"/>
</dbReference>
<dbReference type="SUPFAM" id="SSF55874">
    <property type="entry name" value="ATPase domain of HSP90 chaperone/DNA topoisomerase II/histidine kinase"/>
    <property type="match status" value="1"/>
</dbReference>
<accession>W4QK63</accession>
<dbReference type="Pfam" id="PF00672">
    <property type="entry name" value="HAMP"/>
    <property type="match status" value="1"/>
</dbReference>
<comment type="caution">
    <text evidence="11">The sequence shown here is derived from an EMBL/GenBank/DDBJ whole genome shotgun (WGS) entry which is preliminary data.</text>
</comment>
<evidence type="ECO:0000256" key="9">
    <source>
        <dbReference type="SAM" id="Phobius"/>
    </source>
</evidence>
<feature type="domain" description="HAMP" evidence="10">
    <location>
        <begin position="321"/>
        <end position="373"/>
    </location>
</feature>
<reference evidence="11" key="1">
    <citation type="journal article" date="2014" name="Genome Announc.">
        <title>Draft Genome Sequences of Three Alkaliphilic Bacillus Strains, Bacillus wakoensis JCM 9140T, Bacillus akibai JCM 9157T, and Bacillus hemicellulosilyticus JCM 9152T.</title>
        <authorList>
            <person name="Yuki M."/>
            <person name="Oshima K."/>
            <person name="Suda W."/>
            <person name="Oshida Y."/>
            <person name="Kitamura K."/>
            <person name="Iida T."/>
            <person name="Hattori M."/>
            <person name="Ohkuma M."/>
        </authorList>
    </citation>
    <scope>NUCLEOTIDE SEQUENCE [LARGE SCALE GENOMIC DNA]</scope>
    <source>
        <strain evidence="11">JCM 9152</strain>
    </source>
</reference>
<protein>
    <submittedName>
        <fullName evidence="11">Two-component sensor histidine kinase</fullName>
    </submittedName>
</protein>
<keyword evidence="5 9" id="KW-0812">Transmembrane</keyword>
<dbReference type="SMART" id="SM00387">
    <property type="entry name" value="HATPase_c"/>
    <property type="match status" value="1"/>
</dbReference>
<keyword evidence="12" id="KW-1185">Reference proteome</keyword>
<dbReference type="InterPro" id="IPR003660">
    <property type="entry name" value="HAMP_dom"/>
</dbReference>
<dbReference type="EMBL" id="BAUU01000038">
    <property type="protein sequence ID" value="GAE32500.1"/>
    <property type="molecule type" value="Genomic_DNA"/>
</dbReference>
<dbReference type="Proteomes" id="UP000018895">
    <property type="component" value="Unassembled WGS sequence"/>
</dbReference>
<dbReference type="InterPro" id="IPR033479">
    <property type="entry name" value="dCache_1"/>
</dbReference>
<dbReference type="PANTHER" id="PTHR34220">
    <property type="entry name" value="SENSOR HISTIDINE KINASE YPDA"/>
    <property type="match status" value="1"/>
</dbReference>
<evidence type="ECO:0000256" key="5">
    <source>
        <dbReference type="ARBA" id="ARBA00022692"/>
    </source>
</evidence>
<evidence type="ECO:0000256" key="1">
    <source>
        <dbReference type="ARBA" id="ARBA00004651"/>
    </source>
</evidence>
<dbReference type="InterPro" id="IPR003594">
    <property type="entry name" value="HATPase_dom"/>
</dbReference>
<evidence type="ECO:0000256" key="8">
    <source>
        <dbReference type="ARBA" id="ARBA00023136"/>
    </source>
</evidence>
<dbReference type="PROSITE" id="PS50885">
    <property type="entry name" value="HAMP"/>
    <property type="match status" value="1"/>
</dbReference>
<dbReference type="CDD" id="cd18773">
    <property type="entry name" value="PDC1_HK_sensor"/>
    <property type="match status" value="1"/>
</dbReference>
<evidence type="ECO:0000259" key="10">
    <source>
        <dbReference type="PROSITE" id="PS50885"/>
    </source>
</evidence>
<evidence type="ECO:0000256" key="4">
    <source>
        <dbReference type="ARBA" id="ARBA00022679"/>
    </source>
</evidence>
<keyword evidence="4" id="KW-0808">Transferase</keyword>
<dbReference type="RefSeq" id="WP_035346800.1">
    <property type="nucleotide sequence ID" value="NZ_BAUU01000038.1"/>
</dbReference>
<comment type="subcellular location">
    <subcellularLocation>
        <location evidence="1">Cell membrane</location>
        <topology evidence="1">Multi-pass membrane protein</topology>
    </subcellularLocation>
</comment>
<dbReference type="Pfam" id="PF02743">
    <property type="entry name" value="dCache_1"/>
    <property type="match status" value="1"/>
</dbReference>
<dbReference type="Pfam" id="PF02518">
    <property type="entry name" value="HATPase_c"/>
    <property type="match status" value="1"/>
</dbReference>
<keyword evidence="2" id="KW-1003">Cell membrane</keyword>
<keyword evidence="6 11" id="KW-0418">Kinase</keyword>
<dbReference type="GO" id="GO:0005886">
    <property type="term" value="C:plasma membrane"/>
    <property type="evidence" value="ECO:0007669"/>
    <property type="project" value="UniProtKB-SubCell"/>
</dbReference>
<proteinExistence type="predicted"/>
<dbReference type="SMART" id="SM00304">
    <property type="entry name" value="HAMP"/>
    <property type="match status" value="1"/>
</dbReference>
<evidence type="ECO:0000256" key="6">
    <source>
        <dbReference type="ARBA" id="ARBA00022777"/>
    </source>
</evidence>
<feature type="transmembrane region" description="Helical" evidence="9">
    <location>
        <begin position="297"/>
        <end position="319"/>
    </location>
</feature>
<sequence length="611" mass="69539">MLQKLSEMNNLPIRYKLVIHFLLISILPSLLLGALISWAVDRIIDQQVNDNTLQLIDKVNSTVESHIENVQNMTYFISFDPNIQAFLDGELNQEDMTPDEEYKVSKFLQNFTTLHPEIAGILVVNNEGDYLSNELYTRSAFQLTHESWYRQAVENNGIAKIIGKPQGRRITSHVNYREDEIVTVVRAIMDADSNREKGVILIDLKLRVIEEAVRDVRLGKLGYLMVIDQEGETVYSPTYSSLENLEIATTFSQNYGISFGNLNGEEYQFIYQKSTFTDWTTVGVFSTDQSVAEVQQILFYVITFVFFVCFVGVTASYFLSHTISRPINQLMLAMQKAESGDLTSRYKAGGMDEVGRLGRSFNTMIEQIHKLISLTERQERKKREAELHSLQANIKPHFLYNTLDTIQWMARKKNAPDVADLVGSLSKLFRIGLSKGGTIIRLEDEMEHIKNYLQIQSVRYKNKLNYSLTVTPDLKHLSILKIVLQPIVENAIYHGIKERRGPGLITIEAKLEQEMLIIQIGDNGKGMTEETLQQLKESLESFLGSTEDEMESRLTTGYGVVNVHARLRLTFGDQYGVKIESELDKGTIVTIFHPVLENHQALQSAIKGEKS</sequence>
<evidence type="ECO:0000256" key="2">
    <source>
        <dbReference type="ARBA" id="ARBA00022475"/>
    </source>
</evidence>
<evidence type="ECO:0000256" key="7">
    <source>
        <dbReference type="ARBA" id="ARBA00022989"/>
    </source>
</evidence>